<comment type="caution">
    <text evidence="1">The sequence shown here is derived from an EMBL/GenBank/DDBJ whole genome shotgun (WGS) entry which is preliminary data.</text>
</comment>
<protein>
    <submittedName>
        <fullName evidence="1">DUF5908 family protein</fullName>
    </submittedName>
</protein>
<reference evidence="1 2" key="1">
    <citation type="submission" date="2022-11" db="EMBL/GenBank/DDBJ databases">
        <title>Minimal conservation of predation-associated metabolite biosynthetic gene clusters underscores biosynthetic potential of Myxococcota including descriptions for ten novel species: Archangium lansinium sp. nov., Myxococcus landrumus sp. nov., Nannocystis bai.</title>
        <authorList>
            <person name="Ahearne A."/>
            <person name="Stevens C."/>
            <person name="Dowd S."/>
        </authorList>
    </citation>
    <scope>NUCLEOTIDE SEQUENCE [LARGE SCALE GENOMIC DNA]</scope>
    <source>
        <strain evidence="1 2">NCWAL01</strain>
    </source>
</reference>
<name>A0ABT5DKL9_9BACT</name>
<dbReference type="InterPro" id="IPR045459">
    <property type="entry name" value="DUF5908"/>
</dbReference>
<dbReference type="Pfam" id="PF19265">
    <property type="entry name" value="DUF5908"/>
    <property type="match status" value="1"/>
</dbReference>
<dbReference type="Proteomes" id="UP001221838">
    <property type="component" value="Unassembled WGS sequence"/>
</dbReference>
<organism evidence="1 2">
    <name type="scientific">Stigmatella ashevillensis</name>
    <dbReference type="NCBI Taxonomy" id="2995309"/>
    <lineage>
        <taxon>Bacteria</taxon>
        <taxon>Pseudomonadati</taxon>
        <taxon>Myxococcota</taxon>
        <taxon>Myxococcia</taxon>
        <taxon>Myxococcales</taxon>
        <taxon>Cystobacterineae</taxon>
        <taxon>Archangiaceae</taxon>
        <taxon>Stigmatella</taxon>
    </lineage>
</organism>
<proteinExistence type="predicted"/>
<accession>A0ABT5DKL9</accession>
<keyword evidence="2" id="KW-1185">Reference proteome</keyword>
<evidence type="ECO:0000313" key="2">
    <source>
        <dbReference type="Proteomes" id="UP001221838"/>
    </source>
</evidence>
<sequence length="55" mass="6275">MPIEIRELVIRAVVGAPPAPGRARLRDEDLERLKRELVAECLERLAEERAAKGRR</sequence>
<dbReference type="RefSeq" id="WP_272143528.1">
    <property type="nucleotide sequence ID" value="NZ_JAQNDM010000002.1"/>
</dbReference>
<dbReference type="EMBL" id="JAQNDM010000002">
    <property type="protein sequence ID" value="MDC0713313.1"/>
    <property type="molecule type" value="Genomic_DNA"/>
</dbReference>
<evidence type="ECO:0000313" key="1">
    <source>
        <dbReference type="EMBL" id="MDC0713313.1"/>
    </source>
</evidence>
<gene>
    <name evidence="1" type="ORF">POL68_32925</name>
</gene>